<dbReference type="AlphaFoldDB" id="A0A2Z6I8N2"/>
<dbReference type="Gene3D" id="3.40.50.300">
    <property type="entry name" value="P-loop containing nucleotide triphosphate hydrolases"/>
    <property type="match status" value="1"/>
</dbReference>
<feature type="compositionally biased region" description="Polar residues" evidence="6">
    <location>
        <begin position="478"/>
        <end position="487"/>
    </location>
</feature>
<dbReference type="InterPro" id="IPR025944">
    <property type="entry name" value="Sigma_54_int_dom_CS"/>
</dbReference>
<dbReference type="InterPro" id="IPR025662">
    <property type="entry name" value="Sigma_54_int_dom_ATP-bd_1"/>
</dbReference>
<feature type="compositionally biased region" description="Basic and acidic residues" evidence="6">
    <location>
        <begin position="451"/>
        <end position="464"/>
    </location>
</feature>
<dbReference type="PANTHER" id="PTHR32071">
    <property type="entry name" value="TRANSCRIPTIONAL REGULATORY PROTEIN"/>
    <property type="match status" value="1"/>
</dbReference>
<dbReference type="RefSeq" id="WP_120176485.1">
    <property type="nucleotide sequence ID" value="NZ_AP018786.1"/>
</dbReference>
<accession>A0A2Z6I8N2</accession>
<dbReference type="Pfam" id="PF00158">
    <property type="entry name" value="Sigma54_activat"/>
    <property type="match status" value="1"/>
</dbReference>
<dbReference type="GO" id="GO:0003677">
    <property type="term" value="F:DNA binding"/>
    <property type="evidence" value="ECO:0007669"/>
    <property type="project" value="UniProtKB-KW"/>
</dbReference>
<keyword evidence="5" id="KW-0804">Transcription</keyword>
<keyword evidence="1" id="KW-0547">Nucleotide-binding</keyword>
<evidence type="ECO:0000256" key="6">
    <source>
        <dbReference type="SAM" id="MobiDB-lite"/>
    </source>
</evidence>
<gene>
    <name evidence="8" type="ORF">SUTMEG_07020</name>
</gene>
<dbReference type="SUPFAM" id="SSF55781">
    <property type="entry name" value="GAF domain-like"/>
    <property type="match status" value="1"/>
</dbReference>
<evidence type="ECO:0000256" key="3">
    <source>
        <dbReference type="ARBA" id="ARBA00023015"/>
    </source>
</evidence>
<dbReference type="PROSITE" id="PS00675">
    <property type="entry name" value="SIGMA54_INTERACT_1"/>
    <property type="match status" value="1"/>
</dbReference>
<dbReference type="Gene3D" id="3.30.450.40">
    <property type="match status" value="1"/>
</dbReference>
<dbReference type="Pfam" id="PF25601">
    <property type="entry name" value="AAA_lid_14"/>
    <property type="match status" value="1"/>
</dbReference>
<dbReference type="FunFam" id="3.40.50.300:FF:000006">
    <property type="entry name" value="DNA-binding transcriptional regulator NtrC"/>
    <property type="match status" value="1"/>
</dbReference>
<dbReference type="OrthoDB" id="9761705at2"/>
<proteinExistence type="predicted"/>
<dbReference type="EMBL" id="AP018786">
    <property type="protein sequence ID" value="BBF22811.1"/>
    <property type="molecule type" value="Genomic_DNA"/>
</dbReference>
<feature type="domain" description="Sigma-54 factor interaction" evidence="7">
    <location>
        <begin position="197"/>
        <end position="427"/>
    </location>
</feature>
<name>A0A2Z6I8N2_9BURK</name>
<evidence type="ECO:0000256" key="4">
    <source>
        <dbReference type="ARBA" id="ARBA00023125"/>
    </source>
</evidence>
<dbReference type="InterPro" id="IPR058031">
    <property type="entry name" value="AAA_lid_NorR"/>
</dbReference>
<dbReference type="InterPro" id="IPR029016">
    <property type="entry name" value="GAF-like_dom_sf"/>
</dbReference>
<evidence type="ECO:0000313" key="8">
    <source>
        <dbReference type="EMBL" id="BBF22811.1"/>
    </source>
</evidence>
<feature type="region of interest" description="Disordered" evidence="6">
    <location>
        <begin position="438"/>
        <end position="488"/>
    </location>
</feature>
<protein>
    <submittedName>
        <fullName evidence="8">ATPase AAA</fullName>
    </submittedName>
</protein>
<dbReference type="InterPro" id="IPR025943">
    <property type="entry name" value="Sigma_54_int_dom_ATP-bd_2"/>
</dbReference>
<evidence type="ECO:0000313" key="9">
    <source>
        <dbReference type="Proteomes" id="UP000271003"/>
    </source>
</evidence>
<keyword evidence="3" id="KW-0805">Transcription regulation</keyword>
<dbReference type="SUPFAM" id="SSF52540">
    <property type="entry name" value="P-loop containing nucleoside triphosphate hydrolases"/>
    <property type="match status" value="1"/>
</dbReference>
<evidence type="ECO:0000256" key="1">
    <source>
        <dbReference type="ARBA" id="ARBA00022741"/>
    </source>
</evidence>
<dbReference type="PROSITE" id="PS50045">
    <property type="entry name" value="SIGMA54_INTERACT_4"/>
    <property type="match status" value="1"/>
</dbReference>
<dbReference type="GO" id="GO:0005524">
    <property type="term" value="F:ATP binding"/>
    <property type="evidence" value="ECO:0007669"/>
    <property type="project" value="UniProtKB-KW"/>
</dbReference>
<dbReference type="GO" id="GO:0006355">
    <property type="term" value="P:regulation of DNA-templated transcription"/>
    <property type="evidence" value="ECO:0007669"/>
    <property type="project" value="InterPro"/>
</dbReference>
<dbReference type="KEGG" id="sutt:SUTMEG_07020"/>
<reference evidence="8 9" key="1">
    <citation type="journal article" date="2018" name="Int. J. Syst. Evol. Microbiol.">
        <title>Mesosutterella multiformis gen. nov., sp. nov., a member of the family Sutterellaceae and Sutterella megalosphaeroides sp. nov., isolated from human faeces.</title>
        <authorList>
            <person name="Sakamoto M."/>
            <person name="Ikeyama N."/>
            <person name="Kunihiro T."/>
            <person name="Iino T."/>
            <person name="Yuki M."/>
            <person name="Ohkuma M."/>
        </authorList>
    </citation>
    <scope>NUCLEOTIDE SEQUENCE [LARGE SCALE GENOMIC DNA]</scope>
    <source>
        <strain evidence="8 9">6FBBBH3</strain>
    </source>
</reference>
<dbReference type="Gene3D" id="1.10.8.60">
    <property type="match status" value="1"/>
</dbReference>
<evidence type="ECO:0000259" key="7">
    <source>
        <dbReference type="PROSITE" id="PS50045"/>
    </source>
</evidence>
<dbReference type="CDD" id="cd00009">
    <property type="entry name" value="AAA"/>
    <property type="match status" value="1"/>
</dbReference>
<evidence type="ECO:0000256" key="5">
    <source>
        <dbReference type="ARBA" id="ARBA00023163"/>
    </source>
</evidence>
<sequence>MSLSELHPHRLWEALTGSLRLDVVLHRTLLALREEGVPVDGIFVNVLRAERGRIEFLAEAGPEGGRTMYDVIELSPETLALRHRDDFATRRVADLSEDPFTRAVAPAYFPEIRSFVMMRLHIETQHLGVMCFWSRKPRAFEPRHEALLESFRVLFALNVGFAAAIRLRRANEQLMTENLALSEALKHEGKESVLSRLLRTTPSAAEIAELLRQAARFDVPVLITGESGTGKEVVANTVHRMSARRDAPFVRVNCSAIPEPLMESEFFGHEAGAFTNAVKRHIGFFEEANGGTLFLDEIGELPHSMQAKLLHALQNQCVRRVGGTVEVPVNVRIIAATNRNLEALVRSGAFRLDLYYRINVLPVRLKPLRERTVDIEPLLNLFLSEFAKAYGLRDVPPLLPAALREAEEKLWPGNVRQLRNVAARTLMALPEVIEHLAYSGDEDAEPGDEPETLRRGARSGDARTPELAWSEPGDTMSEAPQGSQTSREVVLRETLSSLTFEEVQRCYFEALLAQTNGRVAGEHGAARLSGLNANTLRSRLRRLGFERFERS</sequence>
<feature type="compositionally biased region" description="Acidic residues" evidence="6">
    <location>
        <begin position="440"/>
        <end position="450"/>
    </location>
</feature>
<evidence type="ECO:0000256" key="2">
    <source>
        <dbReference type="ARBA" id="ARBA00022840"/>
    </source>
</evidence>
<dbReference type="InterPro" id="IPR003593">
    <property type="entry name" value="AAA+_ATPase"/>
</dbReference>
<dbReference type="PROSITE" id="PS00676">
    <property type="entry name" value="SIGMA54_INTERACT_2"/>
    <property type="match status" value="1"/>
</dbReference>
<dbReference type="Proteomes" id="UP000271003">
    <property type="component" value="Chromosome"/>
</dbReference>
<dbReference type="InterPro" id="IPR027417">
    <property type="entry name" value="P-loop_NTPase"/>
</dbReference>
<dbReference type="PROSITE" id="PS00688">
    <property type="entry name" value="SIGMA54_INTERACT_3"/>
    <property type="match status" value="1"/>
</dbReference>
<keyword evidence="4" id="KW-0238">DNA-binding</keyword>
<dbReference type="SMART" id="SM00382">
    <property type="entry name" value="AAA"/>
    <property type="match status" value="1"/>
</dbReference>
<organism evidence="8 9">
    <name type="scientific">Sutterella megalosphaeroides</name>
    <dbReference type="NCBI Taxonomy" id="2494234"/>
    <lineage>
        <taxon>Bacteria</taxon>
        <taxon>Pseudomonadati</taxon>
        <taxon>Pseudomonadota</taxon>
        <taxon>Betaproteobacteria</taxon>
        <taxon>Burkholderiales</taxon>
        <taxon>Sutterellaceae</taxon>
        <taxon>Sutterella</taxon>
    </lineage>
</organism>
<keyword evidence="9" id="KW-1185">Reference proteome</keyword>
<dbReference type="InterPro" id="IPR002078">
    <property type="entry name" value="Sigma_54_int"/>
</dbReference>
<keyword evidence="2" id="KW-0067">ATP-binding</keyword>